<dbReference type="Gene3D" id="3.40.50.300">
    <property type="entry name" value="P-loop containing nucleotide triphosphate hydrolases"/>
    <property type="match status" value="1"/>
</dbReference>
<dbReference type="InterPro" id="IPR003593">
    <property type="entry name" value="AAA+_ATPase"/>
</dbReference>
<gene>
    <name evidence="6" type="ORF">CH341_26120</name>
</gene>
<evidence type="ECO:0000256" key="1">
    <source>
        <dbReference type="ARBA" id="ARBA00005417"/>
    </source>
</evidence>
<dbReference type="SUPFAM" id="SSF52540">
    <property type="entry name" value="P-loop containing nucleoside triphosphate hydrolases"/>
    <property type="match status" value="1"/>
</dbReference>
<keyword evidence="7" id="KW-1185">Reference proteome</keyword>
<dbReference type="PROSITE" id="PS50893">
    <property type="entry name" value="ABC_TRANSPORTER_2"/>
    <property type="match status" value="1"/>
</dbReference>
<evidence type="ECO:0000256" key="3">
    <source>
        <dbReference type="ARBA" id="ARBA00022741"/>
    </source>
</evidence>
<dbReference type="Pfam" id="PF00005">
    <property type="entry name" value="ABC_tran"/>
    <property type="match status" value="1"/>
</dbReference>
<evidence type="ECO:0000259" key="5">
    <source>
        <dbReference type="PROSITE" id="PS50893"/>
    </source>
</evidence>
<dbReference type="GO" id="GO:0016887">
    <property type="term" value="F:ATP hydrolysis activity"/>
    <property type="evidence" value="ECO:0007669"/>
    <property type="project" value="InterPro"/>
</dbReference>
<keyword evidence="3" id="KW-0547">Nucleotide-binding</keyword>
<evidence type="ECO:0000313" key="7">
    <source>
        <dbReference type="Proteomes" id="UP000249130"/>
    </source>
</evidence>
<dbReference type="PROSITE" id="PS00211">
    <property type="entry name" value="ABC_TRANSPORTER_1"/>
    <property type="match status" value="1"/>
</dbReference>
<dbReference type="CDD" id="cd03293">
    <property type="entry name" value="ABC_NrtD_SsuB_transporters"/>
    <property type="match status" value="1"/>
</dbReference>
<dbReference type="AlphaFoldDB" id="A0A327KVD8"/>
<dbReference type="GO" id="GO:0005524">
    <property type="term" value="F:ATP binding"/>
    <property type="evidence" value="ECO:0007669"/>
    <property type="project" value="UniProtKB-KW"/>
</dbReference>
<dbReference type="SMART" id="SM00382">
    <property type="entry name" value="AAA"/>
    <property type="match status" value="1"/>
</dbReference>
<organism evidence="6 7">
    <name type="scientific">Rhodoplanes roseus</name>
    <dbReference type="NCBI Taxonomy" id="29409"/>
    <lineage>
        <taxon>Bacteria</taxon>
        <taxon>Pseudomonadati</taxon>
        <taxon>Pseudomonadota</taxon>
        <taxon>Alphaproteobacteria</taxon>
        <taxon>Hyphomicrobiales</taxon>
        <taxon>Nitrobacteraceae</taxon>
        <taxon>Rhodoplanes</taxon>
    </lineage>
</organism>
<dbReference type="InterPro" id="IPR050166">
    <property type="entry name" value="ABC_transporter_ATP-bind"/>
</dbReference>
<feature type="domain" description="ABC transporter" evidence="5">
    <location>
        <begin position="20"/>
        <end position="256"/>
    </location>
</feature>
<proteinExistence type="inferred from homology"/>
<evidence type="ECO:0000256" key="4">
    <source>
        <dbReference type="ARBA" id="ARBA00022840"/>
    </source>
</evidence>
<accession>A0A327KVD8</accession>
<dbReference type="EMBL" id="NPEX01000298">
    <property type="protein sequence ID" value="RAI39308.1"/>
    <property type="molecule type" value="Genomic_DNA"/>
</dbReference>
<reference evidence="6 7" key="1">
    <citation type="submission" date="2017-07" db="EMBL/GenBank/DDBJ databases">
        <title>Draft Genome Sequences of Select Purple Nonsulfur Bacteria.</title>
        <authorList>
            <person name="Lasarre B."/>
            <person name="Mckinlay J.B."/>
        </authorList>
    </citation>
    <scope>NUCLEOTIDE SEQUENCE [LARGE SCALE GENOMIC DNA]</scope>
    <source>
        <strain evidence="6 7">DSM 5909</strain>
    </source>
</reference>
<name>A0A327KVD8_9BRAD</name>
<dbReference type="InterPro" id="IPR027417">
    <property type="entry name" value="P-loop_NTPase"/>
</dbReference>
<keyword evidence="2" id="KW-0813">Transport</keyword>
<keyword evidence="4 6" id="KW-0067">ATP-binding</keyword>
<dbReference type="PANTHER" id="PTHR42788:SF13">
    <property type="entry name" value="ALIPHATIC SULFONATES IMPORT ATP-BINDING PROTEIN SSUB"/>
    <property type="match status" value="1"/>
</dbReference>
<dbReference type="InterPro" id="IPR017871">
    <property type="entry name" value="ABC_transporter-like_CS"/>
</dbReference>
<dbReference type="OrthoDB" id="9802264at2"/>
<dbReference type="PANTHER" id="PTHR42788">
    <property type="entry name" value="TAURINE IMPORT ATP-BINDING PROTEIN-RELATED"/>
    <property type="match status" value="1"/>
</dbReference>
<dbReference type="InterPro" id="IPR003439">
    <property type="entry name" value="ABC_transporter-like_ATP-bd"/>
</dbReference>
<sequence>MDAMTQTAPHAPPSDPRQALAFRHVSKHFLRGDGSSLEVLRDVGFDVPAGSVVSILGPSGSGKSTLLNMAAGLLLPDDGRVLVLGHETSGTVDWSRLGYMFQDDRLLPWRTAVDNVGLALETGSMGKRERRERAQAQLAVVGLGEFGSSYPHQLSGGMRSRVALARSLVTEPDILLMDEPFSRLDAQTRTTMHTELLRIHRERGMSIVFVTHDVEEAVILADRIVMFSPRPGRVHTELSVDLAHPRLGTPEALTLVAELRAAIAGMSADWVI</sequence>
<comment type="caution">
    <text evidence="6">The sequence shown here is derived from an EMBL/GenBank/DDBJ whole genome shotgun (WGS) entry which is preliminary data.</text>
</comment>
<evidence type="ECO:0000256" key="2">
    <source>
        <dbReference type="ARBA" id="ARBA00022448"/>
    </source>
</evidence>
<comment type="similarity">
    <text evidence="1">Belongs to the ABC transporter superfamily.</text>
</comment>
<evidence type="ECO:0000313" key="6">
    <source>
        <dbReference type="EMBL" id="RAI39308.1"/>
    </source>
</evidence>
<dbReference type="Proteomes" id="UP000249130">
    <property type="component" value="Unassembled WGS sequence"/>
</dbReference>
<protein>
    <submittedName>
        <fullName evidence="6">Nitrate/sulfonate/bicarbonate ABC transporter ATP-binding protein</fullName>
    </submittedName>
</protein>